<evidence type="ECO:0000313" key="2">
    <source>
        <dbReference type="EMBL" id="KAK1268259.1"/>
    </source>
</evidence>
<dbReference type="EMBL" id="JAUJYN010000006">
    <property type="protein sequence ID" value="KAK1268259.1"/>
    <property type="molecule type" value="Genomic_DNA"/>
</dbReference>
<feature type="transmembrane region" description="Helical" evidence="1">
    <location>
        <begin position="20"/>
        <end position="41"/>
    </location>
</feature>
<sequence>MDITASPPPPPPPRHRRPSWVRTVLTQVALCVALYLSISMCGGWRRRQQQRAESADLYFLSVRGGARPPRLQTHLLLQMERVAKAYKARFVVDVSEFGEDDPLIRNTVENDRYVTRASRGGGIGCFLKKIALPRGRTLDVIGVDVDPLQTSAFAMVVVMKNNEKIVVRRIVVGFHPLLICEGTPAMIKVHEPLHQLFLQYGVNAYMSEEGCADPYINKGGITYIGNPSPEAEEHRHSSNGGLNFHREAREGFLLHRVSPLEIVGIRSSFM</sequence>
<reference evidence="2" key="1">
    <citation type="journal article" date="2023" name="Nat. Commun.">
        <title>Diploid and tetraploid genomes of Acorus and the evolution of monocots.</title>
        <authorList>
            <person name="Ma L."/>
            <person name="Liu K.W."/>
            <person name="Li Z."/>
            <person name="Hsiao Y.Y."/>
            <person name="Qi Y."/>
            <person name="Fu T."/>
            <person name="Tang G.D."/>
            <person name="Zhang D."/>
            <person name="Sun W.H."/>
            <person name="Liu D.K."/>
            <person name="Li Y."/>
            <person name="Chen G.Z."/>
            <person name="Liu X.D."/>
            <person name="Liao X.Y."/>
            <person name="Jiang Y.T."/>
            <person name="Yu X."/>
            <person name="Hao Y."/>
            <person name="Huang J."/>
            <person name="Zhao X.W."/>
            <person name="Ke S."/>
            <person name="Chen Y.Y."/>
            <person name="Wu W.L."/>
            <person name="Hsu J.L."/>
            <person name="Lin Y.F."/>
            <person name="Huang M.D."/>
            <person name="Li C.Y."/>
            <person name="Huang L."/>
            <person name="Wang Z.W."/>
            <person name="Zhao X."/>
            <person name="Zhong W.Y."/>
            <person name="Peng D.H."/>
            <person name="Ahmad S."/>
            <person name="Lan S."/>
            <person name="Zhang J.S."/>
            <person name="Tsai W.C."/>
            <person name="Van de Peer Y."/>
            <person name="Liu Z.J."/>
        </authorList>
    </citation>
    <scope>NUCLEOTIDE SEQUENCE</scope>
    <source>
        <strain evidence="2">SCP</strain>
    </source>
</reference>
<dbReference type="AlphaFoldDB" id="A0AAV9AV59"/>
<reference evidence="2" key="2">
    <citation type="submission" date="2023-06" db="EMBL/GenBank/DDBJ databases">
        <authorList>
            <person name="Ma L."/>
            <person name="Liu K.-W."/>
            <person name="Li Z."/>
            <person name="Hsiao Y.-Y."/>
            <person name="Qi Y."/>
            <person name="Fu T."/>
            <person name="Tang G."/>
            <person name="Zhang D."/>
            <person name="Sun W.-H."/>
            <person name="Liu D.-K."/>
            <person name="Li Y."/>
            <person name="Chen G.-Z."/>
            <person name="Liu X.-D."/>
            <person name="Liao X.-Y."/>
            <person name="Jiang Y.-T."/>
            <person name="Yu X."/>
            <person name="Hao Y."/>
            <person name="Huang J."/>
            <person name="Zhao X.-W."/>
            <person name="Ke S."/>
            <person name="Chen Y.-Y."/>
            <person name="Wu W.-L."/>
            <person name="Hsu J.-L."/>
            <person name="Lin Y.-F."/>
            <person name="Huang M.-D."/>
            <person name="Li C.-Y."/>
            <person name="Huang L."/>
            <person name="Wang Z.-W."/>
            <person name="Zhao X."/>
            <person name="Zhong W.-Y."/>
            <person name="Peng D.-H."/>
            <person name="Ahmad S."/>
            <person name="Lan S."/>
            <person name="Zhang J.-S."/>
            <person name="Tsai W.-C."/>
            <person name="Van De Peer Y."/>
            <person name="Liu Z.-J."/>
        </authorList>
    </citation>
    <scope>NUCLEOTIDE SEQUENCE</scope>
    <source>
        <strain evidence="2">SCP</strain>
        <tissue evidence="2">Leaves</tissue>
    </source>
</reference>
<keyword evidence="1" id="KW-1133">Transmembrane helix</keyword>
<comment type="caution">
    <text evidence="2">The sequence shown here is derived from an EMBL/GenBank/DDBJ whole genome shotgun (WGS) entry which is preliminary data.</text>
</comment>
<keyword evidence="1" id="KW-0812">Transmembrane</keyword>
<keyword evidence="3" id="KW-1185">Reference proteome</keyword>
<name>A0AAV9AV59_ACOGR</name>
<proteinExistence type="predicted"/>
<evidence type="ECO:0000256" key="1">
    <source>
        <dbReference type="SAM" id="Phobius"/>
    </source>
</evidence>
<accession>A0AAV9AV59</accession>
<evidence type="ECO:0000313" key="3">
    <source>
        <dbReference type="Proteomes" id="UP001179952"/>
    </source>
</evidence>
<organism evidence="2 3">
    <name type="scientific">Acorus gramineus</name>
    <name type="common">Dwarf sweet flag</name>
    <dbReference type="NCBI Taxonomy" id="55184"/>
    <lineage>
        <taxon>Eukaryota</taxon>
        <taxon>Viridiplantae</taxon>
        <taxon>Streptophyta</taxon>
        <taxon>Embryophyta</taxon>
        <taxon>Tracheophyta</taxon>
        <taxon>Spermatophyta</taxon>
        <taxon>Magnoliopsida</taxon>
        <taxon>Liliopsida</taxon>
        <taxon>Acoraceae</taxon>
        <taxon>Acorus</taxon>
    </lineage>
</organism>
<keyword evidence="1" id="KW-0472">Membrane</keyword>
<protein>
    <submittedName>
        <fullName evidence="2">Uncharacterized protein</fullName>
    </submittedName>
</protein>
<dbReference type="Proteomes" id="UP001179952">
    <property type="component" value="Unassembled WGS sequence"/>
</dbReference>
<gene>
    <name evidence="2" type="ORF">QJS04_geneDACA013717</name>
</gene>